<reference evidence="5" key="2">
    <citation type="submission" date="2025-09" db="UniProtKB">
        <authorList>
            <consortium name="Ensembl"/>
        </authorList>
    </citation>
    <scope>IDENTIFICATION</scope>
</reference>
<feature type="domain" description="PDZ" evidence="4">
    <location>
        <begin position="65"/>
        <end position="142"/>
    </location>
</feature>
<dbReference type="GO" id="GO:0045202">
    <property type="term" value="C:synapse"/>
    <property type="evidence" value="ECO:0007669"/>
    <property type="project" value="TreeGrafter"/>
</dbReference>
<keyword evidence="3" id="KW-0963">Cytoplasm</keyword>
<gene>
    <name evidence="5" type="primary">LOC111944620</name>
</gene>
<dbReference type="PROSITE" id="PS50106">
    <property type="entry name" value="PDZ"/>
    <property type="match status" value="1"/>
</dbReference>
<keyword evidence="6" id="KW-1185">Reference proteome</keyword>
<evidence type="ECO:0000256" key="1">
    <source>
        <dbReference type="ARBA" id="ARBA00004245"/>
    </source>
</evidence>
<sequence length="207" mass="21485">MAVWTRACKTGLLELLLRERWVRVSAELTGETLSLTAEPGTGDPSVVNGVVNGNAEAAAPGGVRRVRVVKAEAGGLGISIKGGRENRMPVLISRIFPGLAAERSGALRLGDAILAVNGVDLRDATHDQAVQALKRAGREVILEAHGGPPGHGLRDWGVPPVGLSLCGRMGTPHSCGQGQDISTDCVPPGGTCVPQRQIWGQTWGSPG</sequence>
<dbReference type="CDD" id="cd06801">
    <property type="entry name" value="PDZ_syntrophin-like"/>
    <property type="match status" value="1"/>
</dbReference>
<proteinExistence type="inferred from homology"/>
<accession>A0A8C0U4A5</accession>
<dbReference type="GO" id="GO:0016010">
    <property type="term" value="C:dystrophin-associated glycoprotein complex"/>
    <property type="evidence" value="ECO:0007669"/>
    <property type="project" value="TreeGrafter"/>
</dbReference>
<dbReference type="Pfam" id="PF00595">
    <property type="entry name" value="PDZ"/>
    <property type="match status" value="1"/>
</dbReference>
<dbReference type="Ensembl" id="ENSCCET00000002765.1">
    <property type="protein sequence ID" value="ENSCCEP00000001629.1"/>
    <property type="gene ID" value="ENSCCEG00000001878.1"/>
</dbReference>
<comment type="similarity">
    <text evidence="2">Belongs to the syntrophin family.</text>
</comment>
<dbReference type="SUPFAM" id="SSF50156">
    <property type="entry name" value="PDZ domain-like"/>
    <property type="match status" value="1"/>
</dbReference>
<protein>
    <submittedName>
        <fullName evidence="5">Beta-2-syntrophin-like</fullName>
    </submittedName>
</protein>
<dbReference type="InterPro" id="IPR011993">
    <property type="entry name" value="PH-like_dom_sf"/>
</dbReference>
<dbReference type="InterPro" id="IPR001478">
    <property type="entry name" value="PDZ"/>
</dbReference>
<keyword evidence="3" id="KW-0206">Cytoskeleton</keyword>
<name>A0A8C0U4A5_CYACU</name>
<evidence type="ECO:0000313" key="5">
    <source>
        <dbReference type="Ensembl" id="ENSCCEP00000001629.1"/>
    </source>
</evidence>
<dbReference type="Proteomes" id="UP000694410">
    <property type="component" value="Unplaced"/>
</dbReference>
<dbReference type="GO" id="GO:0005856">
    <property type="term" value="C:cytoskeleton"/>
    <property type="evidence" value="ECO:0007669"/>
    <property type="project" value="UniProtKB-SubCell"/>
</dbReference>
<dbReference type="InterPro" id="IPR015482">
    <property type="entry name" value="Syntrophin"/>
</dbReference>
<evidence type="ECO:0000313" key="6">
    <source>
        <dbReference type="Proteomes" id="UP000694410"/>
    </source>
</evidence>
<dbReference type="Gene3D" id="2.30.42.10">
    <property type="match status" value="1"/>
</dbReference>
<organism evidence="5 6">
    <name type="scientific">Cyanistes caeruleus</name>
    <name type="common">Eurasian blue tit</name>
    <name type="synonym">Parus caeruleus</name>
    <dbReference type="NCBI Taxonomy" id="156563"/>
    <lineage>
        <taxon>Eukaryota</taxon>
        <taxon>Metazoa</taxon>
        <taxon>Chordata</taxon>
        <taxon>Craniata</taxon>
        <taxon>Vertebrata</taxon>
        <taxon>Euteleostomi</taxon>
        <taxon>Archelosauria</taxon>
        <taxon>Archosauria</taxon>
        <taxon>Dinosauria</taxon>
        <taxon>Saurischia</taxon>
        <taxon>Theropoda</taxon>
        <taxon>Coelurosauria</taxon>
        <taxon>Aves</taxon>
        <taxon>Neognathae</taxon>
        <taxon>Neoaves</taxon>
        <taxon>Telluraves</taxon>
        <taxon>Australaves</taxon>
        <taxon>Passeriformes</taxon>
        <taxon>Paridae</taxon>
        <taxon>Cyanistes</taxon>
    </lineage>
</organism>
<dbReference type="Gene3D" id="2.30.29.30">
    <property type="entry name" value="Pleckstrin-homology domain (PH domain)/Phosphotyrosine-binding domain (PTB)"/>
    <property type="match status" value="1"/>
</dbReference>
<evidence type="ECO:0000259" key="4">
    <source>
        <dbReference type="PROSITE" id="PS50106"/>
    </source>
</evidence>
<evidence type="ECO:0000256" key="2">
    <source>
        <dbReference type="ARBA" id="ARBA00010798"/>
    </source>
</evidence>
<dbReference type="PANTHER" id="PTHR10554:SF8">
    <property type="entry name" value="BETA-2-SYNTROPHIN"/>
    <property type="match status" value="1"/>
</dbReference>
<dbReference type="GO" id="GO:0005198">
    <property type="term" value="F:structural molecule activity"/>
    <property type="evidence" value="ECO:0007669"/>
    <property type="project" value="InterPro"/>
</dbReference>
<dbReference type="InterPro" id="IPR036034">
    <property type="entry name" value="PDZ_sf"/>
</dbReference>
<dbReference type="SMART" id="SM00228">
    <property type="entry name" value="PDZ"/>
    <property type="match status" value="1"/>
</dbReference>
<dbReference type="PANTHER" id="PTHR10554">
    <property type="entry name" value="SYNTROPHIN"/>
    <property type="match status" value="1"/>
</dbReference>
<reference evidence="5" key="1">
    <citation type="submission" date="2025-08" db="UniProtKB">
        <authorList>
            <consortium name="Ensembl"/>
        </authorList>
    </citation>
    <scope>IDENTIFICATION</scope>
</reference>
<evidence type="ECO:0000256" key="3">
    <source>
        <dbReference type="ARBA" id="ARBA00023212"/>
    </source>
</evidence>
<dbReference type="AlphaFoldDB" id="A0A8C0U4A5"/>
<comment type="subcellular location">
    <subcellularLocation>
        <location evidence="1">Cytoplasm</location>
        <location evidence="1">Cytoskeleton</location>
    </subcellularLocation>
</comment>